<organism evidence="5 6">
    <name type="scientific">Frankia alni (strain DSM 45986 / CECT 9034 / ACN14a)</name>
    <dbReference type="NCBI Taxonomy" id="326424"/>
    <lineage>
        <taxon>Bacteria</taxon>
        <taxon>Bacillati</taxon>
        <taxon>Actinomycetota</taxon>
        <taxon>Actinomycetes</taxon>
        <taxon>Frankiales</taxon>
        <taxon>Frankiaceae</taxon>
        <taxon>Frankia</taxon>
    </lineage>
</organism>
<dbReference type="Pfam" id="PF13676">
    <property type="entry name" value="TIR_2"/>
    <property type="match status" value="1"/>
</dbReference>
<feature type="domain" description="TIR" evidence="4">
    <location>
        <begin position="33"/>
        <end position="147"/>
    </location>
</feature>
<dbReference type="Proteomes" id="UP000000657">
    <property type="component" value="Chromosome"/>
</dbReference>
<name>Q0RRH7_FRAAA</name>
<dbReference type="SUPFAM" id="SSF48452">
    <property type="entry name" value="TPR-like"/>
    <property type="match status" value="1"/>
</dbReference>
<keyword evidence="3" id="KW-0812">Transmembrane</keyword>
<reference evidence="5 6" key="1">
    <citation type="journal article" date="2007" name="Genome Res.">
        <title>Genome characteristics of facultatively symbiotic Frankia sp. strains reflect host range and host plant biogeography.</title>
        <authorList>
            <person name="Normand P."/>
            <person name="Lapierre P."/>
            <person name="Tisa L.S."/>
            <person name="Gogarten J.P."/>
            <person name="Alloisio N."/>
            <person name="Bagnarol E."/>
            <person name="Bassi C.A."/>
            <person name="Berry A.M."/>
            <person name="Bickhart D.M."/>
            <person name="Choisne N."/>
            <person name="Couloux A."/>
            <person name="Cournoyer B."/>
            <person name="Cruveiller S."/>
            <person name="Daubin V."/>
            <person name="Demange N."/>
            <person name="Francino M.P."/>
            <person name="Goltsman E."/>
            <person name="Huang Y."/>
            <person name="Kopp O.R."/>
            <person name="Labarre L."/>
            <person name="Lapidus A."/>
            <person name="Lavire C."/>
            <person name="Marechal J."/>
            <person name="Martinez M."/>
            <person name="Mastronunzio J.E."/>
            <person name="Mullin B.C."/>
            <person name="Niemann J."/>
            <person name="Pujic P."/>
            <person name="Rawnsley T."/>
            <person name="Rouy Z."/>
            <person name="Schenowitz C."/>
            <person name="Sellstedt A."/>
            <person name="Tavares F."/>
            <person name="Tomkins J.P."/>
            <person name="Vallenet D."/>
            <person name="Valverde C."/>
            <person name="Wall L.G."/>
            <person name="Wang Y."/>
            <person name="Medigue C."/>
            <person name="Benson D.R."/>
        </authorList>
    </citation>
    <scope>NUCLEOTIDE SEQUENCE [LARGE SCALE GENOMIC DNA]</scope>
    <source>
        <strain evidence="6">DSM 45986 / CECT 9034 / ACN14a</strain>
    </source>
</reference>
<dbReference type="SUPFAM" id="SSF52200">
    <property type="entry name" value="Toll/Interleukin receptor TIR domain"/>
    <property type="match status" value="1"/>
</dbReference>
<keyword evidence="3" id="KW-1133">Transmembrane helix</keyword>
<keyword evidence="1" id="KW-0802">TPR repeat</keyword>
<keyword evidence="3" id="KW-0472">Membrane</keyword>
<dbReference type="InterPro" id="IPR011990">
    <property type="entry name" value="TPR-like_helical_dom_sf"/>
</dbReference>
<evidence type="ECO:0000256" key="2">
    <source>
        <dbReference type="SAM" id="MobiDB-lite"/>
    </source>
</evidence>
<dbReference type="AlphaFoldDB" id="Q0RRH7"/>
<dbReference type="HOGENOM" id="CLU_386737_0_0_11"/>
<dbReference type="InterPro" id="IPR019734">
    <property type="entry name" value="TPR_rpt"/>
</dbReference>
<evidence type="ECO:0000259" key="4">
    <source>
        <dbReference type="Pfam" id="PF13676"/>
    </source>
</evidence>
<protein>
    <submittedName>
        <fullName evidence="5">ATP /GTP-binding protein putative TIR and TPR domains</fullName>
    </submittedName>
</protein>
<feature type="region of interest" description="Disordered" evidence="2">
    <location>
        <begin position="1"/>
        <end position="28"/>
    </location>
</feature>
<dbReference type="KEGG" id="fal:FRAAL1180"/>
<feature type="transmembrane region" description="Helical" evidence="3">
    <location>
        <begin position="251"/>
        <end position="279"/>
    </location>
</feature>
<keyword evidence="6" id="KW-1185">Reference proteome</keyword>
<feature type="repeat" description="TPR" evidence="1">
    <location>
        <begin position="482"/>
        <end position="515"/>
    </location>
</feature>
<dbReference type="InterPro" id="IPR035897">
    <property type="entry name" value="Toll_tir_struct_dom_sf"/>
</dbReference>
<proteinExistence type="predicted"/>
<sequence length="714" mass="75164">MGLTPAEDPRRDMRMGPTQRRPVEPGDTKDVDVFVSHVSDDAPWATWVAAVLEQRGLSARVLAWDLPPGVNYVLWTDAQMAAARLTMVISSAAYFDTPWSSQVWTGALVSRSVIPLRVEACPLPGMLATIAHVDLFDADETEARRRVLVAAGVEAVARVATRGFPTDRSTVGIEPTTFPGAPPPSEVGSSATEVGSSAAEVGSPTAEVGSPTAEVGASPTDTPPVSVGAPPSRSSGADAARLRRRLPRAGLALLTTRALMVTVGVAIVVAGAVAGLLMIRGNSDGVPSARMVGDLRVAVTAFDEVDDAGQRHPSASTTDAATLVADQMVRSLQPVQQSLAVQVWGPSKIGRAPSGRGDQAGWADQIVHRSNANIVVRGVLRAAGADRVVFTPEFFIDRSLVPGAEELAGYYQFGTPVAAPAGLADNPVFQREIRTVLAARAGALACFVLGVGHYALGHYDEAAADLRKAAGMPGWQDADGKEILYLFLGNAADKKGRYDEAIGWFGKATGINPRFGRAHTGAAEARFHLSRGQCTTDTVKVTDLRQSIDVYLLAAGEVAPPYERLTRSKIDLGLGRVYACLSQAAVSADWDAARRHFRLAIDEGTGDPAGRTVQSEAWVGLALVELPPRGVADPAAYRRAVDAYRNAVALADGSTRSAQLLSLLGHVQYISGDRAGAQKSFDQAAQLDPTNRARYLAEFANLSSPAPSAPAPQA</sequence>
<gene>
    <name evidence="5" type="ordered locus">FRAAL1180</name>
</gene>
<dbReference type="GO" id="GO:0007165">
    <property type="term" value="P:signal transduction"/>
    <property type="evidence" value="ECO:0007669"/>
    <property type="project" value="InterPro"/>
</dbReference>
<dbReference type="InterPro" id="IPR000157">
    <property type="entry name" value="TIR_dom"/>
</dbReference>
<dbReference type="EMBL" id="CT573213">
    <property type="protein sequence ID" value="CAJ59842.1"/>
    <property type="molecule type" value="Genomic_DNA"/>
</dbReference>
<dbReference type="Pfam" id="PF13181">
    <property type="entry name" value="TPR_8"/>
    <property type="match status" value="1"/>
</dbReference>
<evidence type="ECO:0000256" key="3">
    <source>
        <dbReference type="SAM" id="Phobius"/>
    </source>
</evidence>
<evidence type="ECO:0000313" key="6">
    <source>
        <dbReference type="Proteomes" id="UP000000657"/>
    </source>
</evidence>
<dbReference type="Gene3D" id="1.25.40.10">
    <property type="entry name" value="Tetratricopeptide repeat domain"/>
    <property type="match status" value="2"/>
</dbReference>
<evidence type="ECO:0000313" key="5">
    <source>
        <dbReference type="EMBL" id="CAJ59842.1"/>
    </source>
</evidence>
<feature type="repeat" description="TPR" evidence="1">
    <location>
        <begin position="658"/>
        <end position="691"/>
    </location>
</feature>
<evidence type="ECO:0000256" key="1">
    <source>
        <dbReference type="PROSITE-ProRule" id="PRU00339"/>
    </source>
</evidence>
<dbReference type="SMART" id="SM00028">
    <property type="entry name" value="TPR"/>
    <property type="match status" value="3"/>
</dbReference>
<feature type="region of interest" description="Disordered" evidence="2">
    <location>
        <begin position="167"/>
        <end position="239"/>
    </location>
</feature>
<accession>Q0RRH7</accession>
<dbReference type="Gene3D" id="3.40.50.10140">
    <property type="entry name" value="Toll/interleukin-1 receptor homology (TIR) domain"/>
    <property type="match status" value="1"/>
</dbReference>
<dbReference type="STRING" id="326424.FRAAL1180"/>
<dbReference type="eggNOG" id="COG2909">
    <property type="taxonomic scope" value="Bacteria"/>
</dbReference>
<dbReference type="PROSITE" id="PS50005">
    <property type="entry name" value="TPR"/>
    <property type="match status" value="2"/>
</dbReference>